<dbReference type="NCBIfam" id="NF001540">
    <property type="entry name" value="PRK00366.1"/>
    <property type="match status" value="1"/>
</dbReference>
<dbReference type="GO" id="GO:0019288">
    <property type="term" value="P:isopentenyl diphosphate biosynthetic process, methylerythritol 4-phosphate pathway"/>
    <property type="evidence" value="ECO:0007669"/>
    <property type="project" value="UniProtKB-UniRule"/>
</dbReference>
<dbReference type="RefSeq" id="WP_082705784.1">
    <property type="nucleotide sequence ID" value="NZ_CABJAL010000003.1"/>
</dbReference>
<comment type="similarity">
    <text evidence="7">Belongs to the IspG family.</text>
</comment>
<feature type="binding site" evidence="7">
    <location>
        <position position="265"/>
    </location>
    <ligand>
        <name>[4Fe-4S] cluster</name>
        <dbReference type="ChEBI" id="CHEBI:49883"/>
    </ligand>
</feature>
<dbReference type="GO" id="GO:0051539">
    <property type="term" value="F:4 iron, 4 sulfur cluster binding"/>
    <property type="evidence" value="ECO:0007669"/>
    <property type="project" value="UniProtKB-UniRule"/>
</dbReference>
<dbReference type="Gene3D" id="3.20.20.20">
    <property type="entry name" value="Dihydropteroate synthase-like"/>
    <property type="match status" value="1"/>
</dbReference>
<name>A0A133PLT4_9FIRM</name>
<dbReference type="SUPFAM" id="SSF56014">
    <property type="entry name" value="Nitrite and sulphite reductase 4Fe-4S domain-like"/>
    <property type="match status" value="1"/>
</dbReference>
<dbReference type="PANTHER" id="PTHR30454">
    <property type="entry name" value="4-HYDROXY-3-METHYLBUT-2-EN-1-YL DIPHOSPHATE SYNTHASE"/>
    <property type="match status" value="1"/>
</dbReference>
<dbReference type="NCBIfam" id="TIGR00612">
    <property type="entry name" value="ispG_gcpE"/>
    <property type="match status" value="1"/>
</dbReference>
<dbReference type="AlphaFoldDB" id="A0A133PLT4"/>
<feature type="binding site" evidence="7">
    <location>
        <position position="268"/>
    </location>
    <ligand>
        <name>[4Fe-4S] cluster</name>
        <dbReference type="ChEBI" id="CHEBI:49883"/>
    </ligand>
</feature>
<gene>
    <name evidence="7" type="primary">ispG</name>
    <name evidence="10" type="ORF">HMPREF3229_01142</name>
</gene>
<dbReference type="GO" id="GO:0141197">
    <property type="term" value="F:4-hydroxy-3-methylbut-2-enyl-diphosphate synthase activity (flavodoxin)"/>
    <property type="evidence" value="ECO:0007669"/>
    <property type="project" value="UniProtKB-EC"/>
</dbReference>
<dbReference type="InterPro" id="IPR004588">
    <property type="entry name" value="IspG_bac-typ"/>
</dbReference>
<dbReference type="GO" id="GO:0046429">
    <property type="term" value="F:4-hydroxy-3-methylbut-2-en-1-yl diphosphate synthase activity (ferredoxin)"/>
    <property type="evidence" value="ECO:0007669"/>
    <property type="project" value="UniProtKB-UniRule"/>
</dbReference>
<feature type="domain" description="IspG TIM-barrel" evidence="8">
    <location>
        <begin position="7"/>
        <end position="246"/>
    </location>
</feature>
<dbReference type="PANTHER" id="PTHR30454:SF0">
    <property type="entry name" value="4-HYDROXY-3-METHYLBUT-2-EN-1-YL DIPHOSPHATE SYNTHASE (FERREDOXIN), CHLOROPLASTIC"/>
    <property type="match status" value="1"/>
</dbReference>
<dbReference type="FunFam" id="3.20.20.20:FF:000001">
    <property type="entry name" value="4-hydroxy-3-methylbut-2-en-1-yl diphosphate synthase (flavodoxin)"/>
    <property type="match status" value="1"/>
</dbReference>
<dbReference type="SUPFAM" id="SSF51717">
    <property type="entry name" value="Dihydropteroate synthetase-like"/>
    <property type="match status" value="1"/>
</dbReference>
<reference evidence="10 11" key="1">
    <citation type="submission" date="2016-01" db="EMBL/GenBank/DDBJ databases">
        <authorList>
            <person name="Oliw E.H."/>
        </authorList>
    </citation>
    <scope>NUCLEOTIDE SEQUENCE [LARGE SCALE GENOMIC DNA]</scope>
    <source>
        <strain evidence="10 11">CMW7756A</strain>
    </source>
</reference>
<dbReference type="Gene3D" id="3.30.413.10">
    <property type="entry name" value="Sulfite Reductase Hemoprotein, domain 1"/>
    <property type="match status" value="1"/>
</dbReference>
<evidence type="ECO:0000256" key="5">
    <source>
        <dbReference type="ARBA" id="ARBA00023014"/>
    </source>
</evidence>
<dbReference type="GO" id="GO:0016114">
    <property type="term" value="P:terpenoid biosynthetic process"/>
    <property type="evidence" value="ECO:0007669"/>
    <property type="project" value="InterPro"/>
</dbReference>
<dbReference type="Proteomes" id="UP000070174">
    <property type="component" value="Unassembled WGS sequence"/>
</dbReference>
<comment type="cofactor">
    <cofactor evidence="7">
        <name>[4Fe-4S] cluster</name>
        <dbReference type="ChEBI" id="CHEBI:49883"/>
    </cofactor>
    <text evidence="7">Binds 1 [4Fe-4S] cluster.</text>
</comment>
<organism evidence="10">
    <name type="scientific">Peptoniphilus harei</name>
    <dbReference type="NCBI Taxonomy" id="54005"/>
    <lineage>
        <taxon>Bacteria</taxon>
        <taxon>Bacillati</taxon>
        <taxon>Bacillota</taxon>
        <taxon>Tissierellia</taxon>
        <taxon>Tissierellales</taxon>
        <taxon>Peptoniphilaceae</taxon>
        <taxon>Peptoniphilus</taxon>
    </lineage>
</organism>
<dbReference type="PATRIC" id="fig|54005.3.peg.1125"/>
<evidence type="ECO:0000256" key="6">
    <source>
        <dbReference type="ARBA" id="ARBA00023229"/>
    </source>
</evidence>
<dbReference type="UniPathway" id="UPA00056">
    <property type="reaction ID" value="UER00096"/>
</dbReference>
<evidence type="ECO:0000256" key="1">
    <source>
        <dbReference type="ARBA" id="ARBA00022485"/>
    </source>
</evidence>
<keyword evidence="1 7" id="KW-0004">4Fe-4S</keyword>
<feature type="binding site" evidence="7">
    <location>
        <position position="300"/>
    </location>
    <ligand>
        <name>[4Fe-4S] cluster</name>
        <dbReference type="ChEBI" id="CHEBI:49883"/>
    </ligand>
</feature>
<comment type="caution">
    <text evidence="10">The sequence shown here is derived from an EMBL/GenBank/DDBJ whole genome shotgun (WGS) entry which is preliminary data.</text>
</comment>
<keyword evidence="4 7" id="KW-0408">Iron</keyword>
<evidence type="ECO:0000259" key="8">
    <source>
        <dbReference type="Pfam" id="PF04551"/>
    </source>
</evidence>
<dbReference type="PIRSF" id="PIRSF004640">
    <property type="entry name" value="IspG"/>
    <property type="match status" value="1"/>
</dbReference>
<comment type="function">
    <text evidence="7">Converts 2C-methyl-D-erythritol 2,4-cyclodiphosphate (ME-2,4cPP) into 1-hydroxy-2-methyl-2-(E)-butenyl 4-diphosphate.</text>
</comment>
<protein>
    <recommendedName>
        <fullName evidence="7">4-hydroxy-3-methylbut-2-en-1-yl diphosphate synthase (flavodoxin)</fullName>
        <ecNumber evidence="7">1.17.7.3</ecNumber>
    </recommendedName>
    <alternativeName>
        <fullName evidence="7">1-hydroxy-2-methyl-2-(E)-butenyl 4-diphosphate synthase</fullName>
    </alternativeName>
</protein>
<dbReference type="InterPro" id="IPR016425">
    <property type="entry name" value="IspG_bac"/>
</dbReference>
<dbReference type="InterPro" id="IPR011005">
    <property type="entry name" value="Dihydropteroate_synth-like_sf"/>
</dbReference>
<evidence type="ECO:0000256" key="7">
    <source>
        <dbReference type="HAMAP-Rule" id="MF_00159"/>
    </source>
</evidence>
<evidence type="ECO:0000256" key="3">
    <source>
        <dbReference type="ARBA" id="ARBA00023002"/>
    </source>
</evidence>
<comment type="catalytic activity">
    <reaction evidence="7">
        <text>(2E)-4-hydroxy-3-methylbut-2-enyl diphosphate + oxidized [flavodoxin] + H2O + 2 H(+) = 2-C-methyl-D-erythritol 2,4-cyclic diphosphate + reduced [flavodoxin]</text>
        <dbReference type="Rhea" id="RHEA:43604"/>
        <dbReference type="Rhea" id="RHEA-COMP:10622"/>
        <dbReference type="Rhea" id="RHEA-COMP:10623"/>
        <dbReference type="ChEBI" id="CHEBI:15377"/>
        <dbReference type="ChEBI" id="CHEBI:15378"/>
        <dbReference type="ChEBI" id="CHEBI:57618"/>
        <dbReference type="ChEBI" id="CHEBI:58210"/>
        <dbReference type="ChEBI" id="CHEBI:58483"/>
        <dbReference type="ChEBI" id="CHEBI:128753"/>
        <dbReference type="EC" id="1.17.7.3"/>
    </reaction>
</comment>
<dbReference type="InterPro" id="IPR045854">
    <property type="entry name" value="NO2/SO3_Rdtase_4Fe4S_sf"/>
</dbReference>
<comment type="pathway">
    <text evidence="7">Isoprenoid biosynthesis; isopentenyl diphosphate biosynthesis via DXP pathway; isopentenyl diphosphate from 1-deoxy-D-xylulose 5-phosphate: step 5/6.</text>
</comment>
<dbReference type="GO" id="GO:0005506">
    <property type="term" value="F:iron ion binding"/>
    <property type="evidence" value="ECO:0007669"/>
    <property type="project" value="InterPro"/>
</dbReference>
<dbReference type="Pfam" id="PF04551">
    <property type="entry name" value="GcpE"/>
    <property type="match status" value="1"/>
</dbReference>
<dbReference type="EC" id="1.17.7.3" evidence="7"/>
<evidence type="ECO:0000256" key="2">
    <source>
        <dbReference type="ARBA" id="ARBA00022723"/>
    </source>
</evidence>
<evidence type="ECO:0000313" key="10">
    <source>
        <dbReference type="EMBL" id="KXA29518.1"/>
    </source>
</evidence>
<feature type="binding site" evidence="7">
    <location>
        <position position="307"/>
    </location>
    <ligand>
        <name>[4Fe-4S] cluster</name>
        <dbReference type="ChEBI" id="CHEBI:49883"/>
    </ligand>
</feature>
<dbReference type="InterPro" id="IPR058579">
    <property type="entry name" value="IspG_C"/>
</dbReference>
<dbReference type="Pfam" id="PF26540">
    <property type="entry name" value="GcpE_C"/>
    <property type="match status" value="1"/>
</dbReference>
<dbReference type="InterPro" id="IPR058578">
    <property type="entry name" value="IspG_TIM"/>
</dbReference>
<keyword evidence="3 7" id="KW-0560">Oxidoreductase</keyword>
<sequence length="351" mass="38106">MINRKETKKVYVGNVPIGGNSFISIQSMTNTNTKDVKSTVSQIKKLENAGCDIIRMAVNDLEDAAALREIKKEINIPIISDIQFNYKLALAACENESDAIRLNPGNIGASWKVKEVVEACKFHNIPIRVGVNSGSVKQEFLDKFNGVNASSICYSALEEIELLEKNNFYDIAVSLKASSVNLTIESYRKFSEMSNYPLHLGVTEAGSPKKGIVKSAIGIGTLLAEGIGDTIRVSLTSDPFDEVIAGKDILKALDLKREGIDLISCPTCARTKVDLIEIVNKAEEKLYSLDKNLKVAIMGCPVNGPGEAREADIGIACGHGEGLIFSKGEIIKKVPEDMLLSELLSEIEKIG</sequence>
<evidence type="ECO:0000313" key="11">
    <source>
        <dbReference type="Proteomes" id="UP000070174"/>
    </source>
</evidence>
<evidence type="ECO:0000259" key="9">
    <source>
        <dbReference type="Pfam" id="PF26540"/>
    </source>
</evidence>
<proteinExistence type="inferred from homology"/>
<dbReference type="EMBL" id="LRQE01000034">
    <property type="protein sequence ID" value="KXA29518.1"/>
    <property type="molecule type" value="Genomic_DNA"/>
</dbReference>
<keyword evidence="5 7" id="KW-0411">Iron-sulfur</keyword>
<keyword evidence="6 7" id="KW-0414">Isoprene biosynthesis</keyword>
<dbReference type="HAMAP" id="MF_00159">
    <property type="entry name" value="IspG"/>
    <property type="match status" value="1"/>
</dbReference>
<keyword evidence="2 7" id="KW-0479">Metal-binding</keyword>
<evidence type="ECO:0000256" key="4">
    <source>
        <dbReference type="ARBA" id="ARBA00023004"/>
    </source>
</evidence>
<accession>A0A133PLT4</accession>
<feature type="domain" description="IspG C-terminal" evidence="9">
    <location>
        <begin position="262"/>
        <end position="349"/>
    </location>
</feature>